<evidence type="ECO:0000313" key="1">
    <source>
        <dbReference type="EMBL" id="MSS56676.1"/>
    </source>
</evidence>
<evidence type="ECO:0000313" key="2">
    <source>
        <dbReference type="Proteomes" id="UP000434241"/>
    </source>
</evidence>
<gene>
    <name evidence="1" type="ORF">FYJ55_07185</name>
</gene>
<keyword evidence="2" id="KW-1185">Reference proteome</keyword>
<dbReference type="EMBL" id="VUMR01000037">
    <property type="protein sequence ID" value="MSS56676.1"/>
    <property type="molecule type" value="Genomic_DNA"/>
</dbReference>
<accession>A0A6N7V4D4</accession>
<dbReference type="Gene3D" id="3.90.550.10">
    <property type="entry name" value="Spore Coat Polysaccharide Biosynthesis Protein SpsA, Chain A"/>
    <property type="match status" value="1"/>
</dbReference>
<protein>
    <recommendedName>
        <fullName evidence="3">Class I SAM-dependent methyltransferase</fullName>
    </recommendedName>
</protein>
<dbReference type="SUPFAM" id="SSF53448">
    <property type="entry name" value="Nucleotide-diphospho-sugar transferases"/>
    <property type="match status" value="1"/>
</dbReference>
<dbReference type="GeneID" id="93159075"/>
<dbReference type="InterPro" id="IPR029044">
    <property type="entry name" value="Nucleotide-diphossugar_trans"/>
</dbReference>
<sequence length="295" mass="34193">MLIGFAILIKRKVLNIVGLLDEQFSPGNYEDDDYGLRVLKAGYQNVLVHNSFIIHLGGKSFISEERKQLMFNNNMKLKKKYHIKSDFDSSYYLHSDFSYAFFGDYLKKANNESRLLEVKCEMGARMAHLAYEHPDIDFYGLGQSIQCATISTHLEGVHIEHYFDIENNPFRFMKFDLIALDCSKIKKDELSKYLSVLKDMLSDTGKLMVLAKNQSYYMNWYPIMMGETNSSLSSDIIYCKDIDEMLVSHDLKVESWIFYFGNVSEDMKPKVEAIQNIVGKDSKFLIESTAYILHK</sequence>
<dbReference type="SUPFAM" id="SSF53335">
    <property type="entry name" value="S-adenosyl-L-methionine-dependent methyltransferases"/>
    <property type="match status" value="1"/>
</dbReference>
<organism evidence="1 2">
    <name type="scientific">Holdemanella porci</name>
    <dbReference type="NCBI Taxonomy" id="2652276"/>
    <lineage>
        <taxon>Bacteria</taxon>
        <taxon>Bacillati</taxon>
        <taxon>Bacillota</taxon>
        <taxon>Erysipelotrichia</taxon>
        <taxon>Erysipelotrichales</taxon>
        <taxon>Erysipelotrichaceae</taxon>
        <taxon>Holdemanella</taxon>
    </lineage>
</organism>
<dbReference type="AlphaFoldDB" id="A0A6N7V4D4"/>
<reference evidence="1 2" key="1">
    <citation type="submission" date="2019-08" db="EMBL/GenBank/DDBJ databases">
        <title>In-depth cultivation of the pig gut microbiome towards novel bacterial diversity and tailored functional studies.</title>
        <authorList>
            <person name="Wylensek D."/>
            <person name="Hitch T.C.A."/>
            <person name="Clavel T."/>
        </authorList>
    </citation>
    <scope>NUCLEOTIDE SEQUENCE [LARGE SCALE GENOMIC DNA]</scope>
    <source>
        <strain evidence="1 2">LKV-472-APC-3</strain>
    </source>
</reference>
<proteinExistence type="predicted"/>
<dbReference type="RefSeq" id="WP_154556260.1">
    <property type="nucleotide sequence ID" value="NZ_VUMR01000037.1"/>
</dbReference>
<evidence type="ECO:0008006" key="3">
    <source>
        <dbReference type="Google" id="ProtNLM"/>
    </source>
</evidence>
<dbReference type="Proteomes" id="UP000434241">
    <property type="component" value="Unassembled WGS sequence"/>
</dbReference>
<dbReference type="InterPro" id="IPR029063">
    <property type="entry name" value="SAM-dependent_MTases_sf"/>
</dbReference>
<name>A0A6N7V4D4_9FIRM</name>
<comment type="caution">
    <text evidence="1">The sequence shown here is derived from an EMBL/GenBank/DDBJ whole genome shotgun (WGS) entry which is preliminary data.</text>
</comment>